<protein>
    <recommendedName>
        <fullName evidence="2">glycerophosphodiester phosphodiesterase</fullName>
        <ecNumber evidence="2">3.1.4.46</ecNumber>
    </recommendedName>
</protein>
<dbReference type="PROSITE" id="PS51704">
    <property type="entry name" value="GP_PDE"/>
    <property type="match status" value="1"/>
</dbReference>
<name>W0REA3_9BACT</name>
<evidence type="ECO:0000256" key="3">
    <source>
        <dbReference type="ARBA" id="ARBA00022729"/>
    </source>
</evidence>
<dbReference type="CDD" id="cd08602">
    <property type="entry name" value="GDPD_ScGlpQ1_like"/>
    <property type="match status" value="1"/>
</dbReference>
<feature type="chain" id="PRO_5004794870" description="glycerophosphodiester phosphodiesterase" evidence="7">
    <location>
        <begin position="27"/>
        <end position="345"/>
    </location>
</feature>
<dbReference type="GO" id="GO:0042597">
    <property type="term" value="C:periplasmic space"/>
    <property type="evidence" value="ECO:0007669"/>
    <property type="project" value="TreeGrafter"/>
</dbReference>
<dbReference type="KEGG" id="gba:J421_1897"/>
<dbReference type="HOGENOM" id="CLU_030226_0_1_0"/>
<feature type="domain" description="GP-PDE" evidence="8">
    <location>
        <begin position="36"/>
        <end position="336"/>
    </location>
</feature>
<sequence>MSGTRAFSRIASALLVVACAAPPRTAARTAPPSSTPIVIAHRGASGHRPEHTLAAYDLAIAMGADFVEPDLVRTKDGVLVARHENEIGGTTDVARRFPQRRTTKTVDGATVTGWFAEDFTLAELKTLRATERLPFRSHAYDGQEPVPTFDEVLALVERRARETGRRIGVYPETKHPSYFRALGLPLEEPLVAALRAHGLDRRDAPVFVQSFEASSLQRLRGLTRVPLVQLMDATAAYAAMTTPAGLAAVRRYADAIGVEKGMVQPVGADGSLGTPTSLVSDAHAAGLAVHVWTLRSDSAFLPRGYAGDPAAEWRRLAALGVDGIFGDYPDVGVRALRERKQRPDR</sequence>
<comment type="similarity">
    <text evidence="1">Belongs to the glycerophosphoryl diester phosphodiesterase family.</text>
</comment>
<evidence type="ECO:0000256" key="5">
    <source>
        <dbReference type="ARBA" id="ARBA00022801"/>
    </source>
</evidence>
<dbReference type="PATRIC" id="fig|861299.3.peg.1929"/>
<evidence type="ECO:0000256" key="2">
    <source>
        <dbReference type="ARBA" id="ARBA00012247"/>
    </source>
</evidence>
<accession>W0REA3</accession>
<evidence type="ECO:0000313" key="10">
    <source>
        <dbReference type="Proteomes" id="UP000019151"/>
    </source>
</evidence>
<keyword evidence="10" id="KW-1185">Reference proteome</keyword>
<dbReference type="FunCoup" id="W0REA3">
    <property type="interactions" value="191"/>
</dbReference>
<keyword evidence="3 7" id="KW-0732">Signal</keyword>
<dbReference type="GO" id="GO:0006071">
    <property type="term" value="P:glycerol metabolic process"/>
    <property type="evidence" value="ECO:0007669"/>
    <property type="project" value="UniProtKB-KW"/>
</dbReference>
<proteinExistence type="inferred from homology"/>
<evidence type="ECO:0000259" key="8">
    <source>
        <dbReference type="PROSITE" id="PS51704"/>
    </source>
</evidence>
<dbReference type="OrthoDB" id="9795622at2"/>
<evidence type="ECO:0000256" key="7">
    <source>
        <dbReference type="SAM" id="SignalP"/>
    </source>
</evidence>
<reference evidence="9 10" key="1">
    <citation type="journal article" date="2014" name="Genome Announc.">
        <title>Genome Sequence and Methylome of Soil Bacterium Gemmatirosa kalamazoonensis KBS708T, a Member of the Rarely Cultivated Gemmatimonadetes Phylum.</title>
        <authorList>
            <person name="Debruyn J.M."/>
            <person name="Radosevich M."/>
            <person name="Wommack K.E."/>
            <person name="Polson S.W."/>
            <person name="Hauser L.J."/>
            <person name="Fawaz M.N."/>
            <person name="Korlach J."/>
            <person name="Tsai Y.C."/>
        </authorList>
    </citation>
    <scope>NUCLEOTIDE SEQUENCE [LARGE SCALE GENOMIC DNA]</scope>
    <source>
        <strain evidence="9 10">KBS708</strain>
    </source>
</reference>
<dbReference type="Gene3D" id="3.20.20.190">
    <property type="entry name" value="Phosphatidylinositol (PI) phosphodiesterase"/>
    <property type="match status" value="1"/>
</dbReference>
<dbReference type="PANTHER" id="PTHR43620">
    <property type="entry name" value="GLYCEROPHOSPHORYL DIESTER PHOSPHODIESTERASE"/>
    <property type="match status" value="1"/>
</dbReference>
<keyword evidence="5" id="KW-0378">Hydrolase</keyword>
<feature type="signal peptide" evidence="7">
    <location>
        <begin position="1"/>
        <end position="26"/>
    </location>
</feature>
<dbReference type="AlphaFoldDB" id="W0REA3"/>
<organism evidence="9 10">
    <name type="scientific">Gemmatirosa kalamazoonensis</name>
    <dbReference type="NCBI Taxonomy" id="861299"/>
    <lineage>
        <taxon>Bacteria</taxon>
        <taxon>Pseudomonadati</taxon>
        <taxon>Gemmatimonadota</taxon>
        <taxon>Gemmatimonadia</taxon>
        <taxon>Gemmatimonadales</taxon>
        <taxon>Gemmatimonadaceae</taxon>
        <taxon>Gemmatirosa</taxon>
    </lineage>
</organism>
<dbReference type="GO" id="GO:0006629">
    <property type="term" value="P:lipid metabolic process"/>
    <property type="evidence" value="ECO:0007669"/>
    <property type="project" value="InterPro"/>
</dbReference>
<dbReference type="GO" id="GO:0008889">
    <property type="term" value="F:glycerophosphodiester phosphodiesterase activity"/>
    <property type="evidence" value="ECO:0007669"/>
    <property type="project" value="UniProtKB-EC"/>
</dbReference>
<keyword evidence="4" id="KW-0319">Glycerol metabolism</keyword>
<dbReference type="RefSeq" id="WP_025410932.1">
    <property type="nucleotide sequence ID" value="NZ_CP007128.1"/>
</dbReference>
<dbReference type="STRING" id="861299.J421_1897"/>
<gene>
    <name evidence="9" type="ORF">J421_1897</name>
</gene>
<evidence type="ECO:0000256" key="6">
    <source>
        <dbReference type="ARBA" id="ARBA00047512"/>
    </source>
</evidence>
<dbReference type="InParanoid" id="W0REA3"/>
<dbReference type="InterPro" id="IPR017946">
    <property type="entry name" value="PLC-like_Pdiesterase_TIM-brl"/>
</dbReference>
<dbReference type="InterPro" id="IPR030395">
    <property type="entry name" value="GP_PDE_dom"/>
</dbReference>
<evidence type="ECO:0000256" key="4">
    <source>
        <dbReference type="ARBA" id="ARBA00022798"/>
    </source>
</evidence>
<dbReference type="EMBL" id="CP007128">
    <property type="protein sequence ID" value="AHG89434.1"/>
    <property type="molecule type" value="Genomic_DNA"/>
</dbReference>
<dbReference type="SUPFAM" id="SSF51695">
    <property type="entry name" value="PLC-like phosphodiesterases"/>
    <property type="match status" value="1"/>
</dbReference>
<comment type="catalytic activity">
    <reaction evidence="6">
        <text>a sn-glycero-3-phosphodiester + H2O = an alcohol + sn-glycerol 3-phosphate + H(+)</text>
        <dbReference type="Rhea" id="RHEA:12969"/>
        <dbReference type="ChEBI" id="CHEBI:15377"/>
        <dbReference type="ChEBI" id="CHEBI:15378"/>
        <dbReference type="ChEBI" id="CHEBI:30879"/>
        <dbReference type="ChEBI" id="CHEBI:57597"/>
        <dbReference type="ChEBI" id="CHEBI:83408"/>
        <dbReference type="EC" id="3.1.4.46"/>
    </reaction>
</comment>
<dbReference type="Pfam" id="PF03009">
    <property type="entry name" value="GDPD"/>
    <property type="match status" value="1"/>
</dbReference>
<dbReference type="EC" id="3.1.4.46" evidence="2"/>
<dbReference type="PANTHER" id="PTHR43620:SF7">
    <property type="entry name" value="GLYCEROPHOSPHODIESTER PHOSPHODIESTERASE GDPD5-RELATED"/>
    <property type="match status" value="1"/>
</dbReference>
<dbReference type="eggNOG" id="COG0584">
    <property type="taxonomic scope" value="Bacteria"/>
</dbReference>
<dbReference type="Proteomes" id="UP000019151">
    <property type="component" value="Chromosome"/>
</dbReference>
<evidence type="ECO:0000313" key="9">
    <source>
        <dbReference type="EMBL" id="AHG89434.1"/>
    </source>
</evidence>
<evidence type="ECO:0000256" key="1">
    <source>
        <dbReference type="ARBA" id="ARBA00007277"/>
    </source>
</evidence>